<dbReference type="CDD" id="cd00254">
    <property type="entry name" value="LT-like"/>
    <property type="match status" value="1"/>
</dbReference>
<protein>
    <submittedName>
        <fullName evidence="5">Soluble lytic murein transglycosylase-like protein</fullName>
    </submittedName>
</protein>
<comment type="similarity">
    <text evidence="2">Belongs to the virb1 family.</text>
</comment>
<dbReference type="Gene3D" id="1.10.530.10">
    <property type="match status" value="1"/>
</dbReference>
<organism evidence="5 6">
    <name type="scientific">Sphingomonas kyeonggiensis</name>
    <dbReference type="NCBI Taxonomy" id="1268553"/>
    <lineage>
        <taxon>Bacteria</taxon>
        <taxon>Pseudomonadati</taxon>
        <taxon>Pseudomonadota</taxon>
        <taxon>Alphaproteobacteria</taxon>
        <taxon>Sphingomonadales</taxon>
        <taxon>Sphingomonadaceae</taxon>
        <taxon>Sphingomonas</taxon>
    </lineage>
</organism>
<dbReference type="SUPFAM" id="SSF53955">
    <property type="entry name" value="Lysozyme-like"/>
    <property type="match status" value="1"/>
</dbReference>
<evidence type="ECO:0000313" key="5">
    <source>
        <dbReference type="EMBL" id="MBB4841316.1"/>
    </source>
</evidence>
<keyword evidence="6" id="KW-1185">Reference proteome</keyword>
<dbReference type="EMBL" id="JACHLN010000005">
    <property type="protein sequence ID" value="MBB4841316.1"/>
    <property type="molecule type" value="Genomic_DNA"/>
</dbReference>
<evidence type="ECO:0000256" key="3">
    <source>
        <dbReference type="SAM" id="SignalP"/>
    </source>
</evidence>
<comment type="similarity">
    <text evidence="1">Belongs to the transglycosylase Slt family.</text>
</comment>
<proteinExistence type="inferred from homology"/>
<dbReference type="InterPro" id="IPR023346">
    <property type="entry name" value="Lysozyme-like_dom_sf"/>
</dbReference>
<reference evidence="5 6" key="1">
    <citation type="submission" date="2020-08" db="EMBL/GenBank/DDBJ databases">
        <title>Functional genomics of gut bacteria from endangered species of beetles.</title>
        <authorList>
            <person name="Carlos-Shanley C."/>
        </authorList>
    </citation>
    <scope>NUCLEOTIDE SEQUENCE [LARGE SCALE GENOMIC DNA]</scope>
    <source>
        <strain evidence="5 6">S00224</strain>
    </source>
</reference>
<sequence>MGPLIAIVAVAPAAVAAQAKADPVALWHPLIVEASARFGIPVDWIYRVMRAESGGHALLRGRPITSPKGAMGLMQVMPATYADIARRYALGPDPHLPRDNILAGTAYLRLMYDRFGYPGLFAAYNAGPERYAALLRSGKRLPEETRLYLARIAGDTPPGVPAPAFTAPVAPRVTLFFPLNRAPGQGDSTSISAPAGGLFVPLQGRSVPPK</sequence>
<evidence type="ECO:0000313" key="6">
    <source>
        <dbReference type="Proteomes" id="UP000575241"/>
    </source>
</evidence>
<evidence type="ECO:0000259" key="4">
    <source>
        <dbReference type="Pfam" id="PF01464"/>
    </source>
</evidence>
<dbReference type="AlphaFoldDB" id="A0A7W7K585"/>
<dbReference type="InterPro" id="IPR008258">
    <property type="entry name" value="Transglycosylase_SLT_dom_1"/>
</dbReference>
<feature type="signal peptide" evidence="3">
    <location>
        <begin position="1"/>
        <end position="21"/>
    </location>
</feature>
<dbReference type="Pfam" id="PF01464">
    <property type="entry name" value="SLT"/>
    <property type="match status" value="1"/>
</dbReference>
<feature type="chain" id="PRO_5031282503" evidence="3">
    <location>
        <begin position="22"/>
        <end position="210"/>
    </location>
</feature>
<evidence type="ECO:0000256" key="2">
    <source>
        <dbReference type="ARBA" id="ARBA00009387"/>
    </source>
</evidence>
<keyword evidence="3" id="KW-0732">Signal</keyword>
<accession>A0A7W7K585</accession>
<feature type="domain" description="Transglycosylase SLT" evidence="4">
    <location>
        <begin position="30"/>
        <end position="136"/>
    </location>
</feature>
<comment type="caution">
    <text evidence="5">The sequence shown here is derived from an EMBL/GenBank/DDBJ whole genome shotgun (WGS) entry which is preliminary data.</text>
</comment>
<dbReference type="PANTHER" id="PTHR37423">
    <property type="entry name" value="SOLUBLE LYTIC MUREIN TRANSGLYCOSYLASE-RELATED"/>
    <property type="match status" value="1"/>
</dbReference>
<evidence type="ECO:0000256" key="1">
    <source>
        <dbReference type="ARBA" id="ARBA00007734"/>
    </source>
</evidence>
<dbReference type="RefSeq" id="WP_184170880.1">
    <property type="nucleotide sequence ID" value="NZ_JACHLN010000005.1"/>
</dbReference>
<gene>
    <name evidence="5" type="ORF">HNP52_004418</name>
</gene>
<name>A0A7W7K585_9SPHN</name>
<dbReference type="PANTHER" id="PTHR37423:SF2">
    <property type="entry name" value="MEMBRANE-BOUND LYTIC MUREIN TRANSGLYCOSYLASE C"/>
    <property type="match status" value="1"/>
</dbReference>
<dbReference type="Proteomes" id="UP000575241">
    <property type="component" value="Unassembled WGS sequence"/>
</dbReference>